<evidence type="ECO:0000313" key="2">
    <source>
        <dbReference type="Proteomes" id="UP001500459"/>
    </source>
</evidence>
<sequence>MRINDEGSLNLQVVKSKSCKKYNIYFFNNLNKNNTQYKAYLLIKKYRWRFDINF</sequence>
<gene>
    <name evidence="1" type="ORF">GCM10022393_23260</name>
</gene>
<comment type="caution">
    <text evidence="1">The sequence shown here is derived from an EMBL/GenBank/DDBJ whole genome shotgun (WGS) entry which is preliminary data.</text>
</comment>
<evidence type="ECO:0000313" key="1">
    <source>
        <dbReference type="EMBL" id="GAA3509763.1"/>
    </source>
</evidence>
<keyword evidence="2" id="KW-1185">Reference proteome</keyword>
<organism evidence="1 2">
    <name type="scientific">Aquimarina addita</name>
    <dbReference type="NCBI Taxonomy" id="870485"/>
    <lineage>
        <taxon>Bacteria</taxon>
        <taxon>Pseudomonadati</taxon>
        <taxon>Bacteroidota</taxon>
        <taxon>Flavobacteriia</taxon>
        <taxon>Flavobacteriales</taxon>
        <taxon>Flavobacteriaceae</taxon>
        <taxon>Aquimarina</taxon>
    </lineage>
</organism>
<dbReference type="Proteomes" id="UP001500459">
    <property type="component" value="Unassembled WGS sequence"/>
</dbReference>
<proteinExistence type="predicted"/>
<name>A0ABP6UNS0_9FLAO</name>
<protein>
    <submittedName>
        <fullName evidence="1">Uncharacterized protein</fullName>
    </submittedName>
</protein>
<accession>A0ABP6UNS0</accession>
<dbReference type="EMBL" id="BAABCW010000008">
    <property type="protein sequence ID" value="GAA3509763.1"/>
    <property type="molecule type" value="Genomic_DNA"/>
</dbReference>
<reference evidence="2" key="1">
    <citation type="journal article" date="2019" name="Int. J. Syst. Evol. Microbiol.">
        <title>The Global Catalogue of Microorganisms (GCM) 10K type strain sequencing project: providing services to taxonomists for standard genome sequencing and annotation.</title>
        <authorList>
            <consortium name="The Broad Institute Genomics Platform"/>
            <consortium name="The Broad Institute Genome Sequencing Center for Infectious Disease"/>
            <person name="Wu L."/>
            <person name="Ma J."/>
        </authorList>
    </citation>
    <scope>NUCLEOTIDE SEQUENCE [LARGE SCALE GENOMIC DNA]</scope>
    <source>
        <strain evidence="2">JCM 17106</strain>
    </source>
</reference>